<evidence type="ECO:0000259" key="6">
    <source>
        <dbReference type="Pfam" id="PF01103"/>
    </source>
</evidence>
<keyword evidence="8" id="KW-1185">Reference proteome</keyword>
<gene>
    <name evidence="7" type="ORF">SAMN05444337_0648</name>
</gene>
<dbReference type="Gene3D" id="2.40.160.50">
    <property type="entry name" value="membrane protein fhac: a member of the omp85/tpsb transporter family"/>
    <property type="match status" value="1"/>
</dbReference>
<keyword evidence="5" id="KW-0998">Cell outer membrane</keyword>
<dbReference type="InterPro" id="IPR039910">
    <property type="entry name" value="D15-like"/>
</dbReference>
<evidence type="ECO:0000313" key="7">
    <source>
        <dbReference type="EMBL" id="SHI72702.1"/>
    </source>
</evidence>
<dbReference type="STRING" id="683124.SAMN05444337_0648"/>
<evidence type="ECO:0000256" key="2">
    <source>
        <dbReference type="ARBA" id="ARBA00022692"/>
    </source>
</evidence>
<reference evidence="7 8" key="1">
    <citation type="submission" date="2016-11" db="EMBL/GenBank/DDBJ databases">
        <authorList>
            <person name="Jaros S."/>
            <person name="Januszkiewicz K."/>
            <person name="Wedrychowicz H."/>
        </authorList>
    </citation>
    <scope>NUCLEOTIDE SEQUENCE [LARGE SCALE GENOMIC DNA]</scope>
    <source>
        <strain evidence="7 8">DSM 22807</strain>
    </source>
</reference>
<evidence type="ECO:0000256" key="4">
    <source>
        <dbReference type="ARBA" id="ARBA00023136"/>
    </source>
</evidence>
<dbReference type="PANTHER" id="PTHR12815:SF47">
    <property type="entry name" value="TRANSLOCATION AND ASSEMBLY MODULE SUBUNIT TAMA"/>
    <property type="match status" value="1"/>
</dbReference>
<accession>A0A1M6DHN7</accession>
<evidence type="ECO:0000256" key="3">
    <source>
        <dbReference type="ARBA" id="ARBA00022729"/>
    </source>
</evidence>
<name>A0A1M6DHN7_9FLAO</name>
<dbReference type="GO" id="GO:0019867">
    <property type="term" value="C:outer membrane"/>
    <property type="evidence" value="ECO:0007669"/>
    <property type="project" value="InterPro"/>
</dbReference>
<evidence type="ECO:0000313" key="8">
    <source>
        <dbReference type="Proteomes" id="UP000184232"/>
    </source>
</evidence>
<dbReference type="InterPro" id="IPR000184">
    <property type="entry name" value="Bac_surfAg_D15"/>
</dbReference>
<dbReference type="PANTHER" id="PTHR12815">
    <property type="entry name" value="SORTING AND ASSEMBLY MACHINERY SAMM50 PROTEIN FAMILY MEMBER"/>
    <property type="match status" value="1"/>
</dbReference>
<dbReference type="OrthoDB" id="9814535at2"/>
<keyword evidence="2" id="KW-0812">Transmembrane</keyword>
<feature type="domain" description="Bacterial surface antigen (D15)" evidence="6">
    <location>
        <begin position="672"/>
        <end position="836"/>
    </location>
</feature>
<dbReference type="RefSeq" id="WP_072781638.1">
    <property type="nucleotide sequence ID" value="NZ_CP045292.1"/>
</dbReference>
<proteinExistence type="predicted"/>
<dbReference type="Proteomes" id="UP000184232">
    <property type="component" value="Unassembled WGS sequence"/>
</dbReference>
<protein>
    <submittedName>
        <fullName evidence="7">Outer membrane protein assembly factor BamA</fullName>
    </submittedName>
</protein>
<dbReference type="EMBL" id="FQZH01000001">
    <property type="protein sequence ID" value="SHI72702.1"/>
    <property type="molecule type" value="Genomic_DNA"/>
</dbReference>
<comment type="subcellular location">
    <subcellularLocation>
        <location evidence="1">Membrane</location>
    </subcellularLocation>
</comment>
<keyword evidence="3" id="KW-0732">Signal</keyword>
<organism evidence="7 8">
    <name type="scientific">Flavobacterium haoranii</name>
    <dbReference type="NCBI Taxonomy" id="683124"/>
    <lineage>
        <taxon>Bacteria</taxon>
        <taxon>Pseudomonadati</taxon>
        <taxon>Bacteroidota</taxon>
        <taxon>Flavobacteriia</taxon>
        <taxon>Flavobacteriales</taxon>
        <taxon>Flavobacteriaceae</taxon>
        <taxon>Flavobacterium</taxon>
    </lineage>
</organism>
<evidence type="ECO:0000256" key="1">
    <source>
        <dbReference type="ARBA" id="ARBA00004370"/>
    </source>
</evidence>
<dbReference type="AlphaFoldDB" id="A0A1M6DHN7"/>
<keyword evidence="4" id="KW-0472">Membrane</keyword>
<sequence>MIILRNFLPKIAILFLFVALYSSCTSTKKVPEDKQLLTKNIISVNDTIIKNEKIESLLYQKKNSSILGFPLRLNLYNLAKENADSSYYAWLNRKPNRRKNLAKLLSEKQVDRLSQSFFVSGLSSFLKRTGEPPVIIDAKKADKSTSKLKSYYTYYKGFFDVEVKNKIDSTGHKKGKVTYTINTGRAYTLDTLSREIETPKLDSLYTTIEKRSLLKKGDVFNLENFDNERARITNYFRNNGVYHFQVNNVGYDIYDTLNPHKTYKLNAITRIENRSVKKGDTIVKEPFKIFKISQVNIFTNGSKRNNITVNDSVNFRDYTIYSNGKLNYKPKALTDAVFINKGDLFSDDKRKLTSTAINNLKVFNFPTIEYVEDTINGKENLIANVYLVPRKKYSWSPYIDFTHSNIQDFGITGGMGFTFRNLFRGAEILEISGKGNIGSSQDLANPNNTFFNISEYGGTVKLSFPRIFFPLKTTSIIKKEMFPSTQINVGFAIQNNIGLDKQSLSGGINYNWSTTNNRNHYKFELIGINYVRNLNVANYFNVYQNSYSRLNFIADTYNTNPDNVNANGDLTQTGAISFMEEVLNNQTSLNPNNEEYKSVSSIYERYLRLIEDNLIVSSSFTFNRSTKFGLTDRNYYNFRAKLESAGNLLSLIGGTVKKEDGTSASGNKTLFGIEYAQYIKGEVEYVKHWNLGKKNSFAMRTFGGIAIPYGNGSSIPFSRSYFAGGSNDNRGWQAYSLGPGKSGSLFDFNEANMKLGLSTEFRYNILGQLNGALFTDIGNIWNIFDNVKDTNYTFNGLESFKDLAVGSGIGFRYDFNYFIFRLDFGYKMYNPAKIEGERWFKDVSLAKTVLNFGINYPF</sequence>
<evidence type="ECO:0000256" key="5">
    <source>
        <dbReference type="ARBA" id="ARBA00023237"/>
    </source>
</evidence>
<dbReference type="Pfam" id="PF01103">
    <property type="entry name" value="Omp85"/>
    <property type="match status" value="1"/>
</dbReference>